<protein>
    <submittedName>
        <fullName evidence="5">Uncharacterized protein</fullName>
    </submittedName>
</protein>
<dbReference type="PROSITE" id="PS51858">
    <property type="entry name" value="PPPDE"/>
    <property type="match status" value="1"/>
</dbReference>
<dbReference type="OrthoDB" id="412286at2759"/>
<evidence type="ECO:0000256" key="3">
    <source>
        <dbReference type="ARBA" id="ARBA00022801"/>
    </source>
</evidence>
<gene>
    <name evidence="5" type="ORF">CTOB1V02_LOCUS3154</name>
</gene>
<sequence length="705" mass="78536">MPQARCPNDMSNLDSTLNRLSHAFRASVMPRFISSIGTTGTILLEKSNVFRSVLFNANSREPNAIRRPVHPPAATSTMASQSSPELLQLNRSPSGTLESIPQRQGLAKTRHNQTQHPRTPAIRNQPGILLLDDVNTNWNWPLSEVPQEIVSQESSVRTGTSLLGKPRHLSGPPPPPRPSPRIPLSPHDLLDEREFRIDFPSDHPLSQSPSQIPPTIPSRNRILSDCPPSQPCPPAPIDLFSERPSSQPCPPAPIGFFPDRTHSQPCPPAPIDLFSEHPPSQPRPQGPIDLFSERPPLRPRPPAPIDLFSDRPTLQPHPPAPIDLFSDRPTSQSRPPTTIDLFSERPPSRPRPPAPIDLFSDRPTSHPRPPVPIDLFSDRPTSQLHPPIPIGLLPNRSPSQPRPPAPIGLFPDSSPSHLPQPTSTALAQDRPTVFSRPFAQDMPTCLEDNPTCLDFTRIALHRSNTRTKFPQVFPVRLNIYDMTRANNWMSSLGVGVFHSGIQVHGVEYGYGGHGYSFSGIFEMCPQNDAELGSPFRFRESILLGHTSFTPDEVREMVDEIGEHFTGSSYHLTQRNCNHFTNILAQLLTGEETPTWINRLASIGANLPRFLQRMIPSEWLQPYALTQQAEMRNQGETTDPLLLLMDTQSVHCLRGDATVLERTEERLTQMVGQWCAEGITDSDSDLLDPTKYTNQDITPQRSTNKK</sequence>
<dbReference type="GO" id="GO:0006508">
    <property type="term" value="P:proteolysis"/>
    <property type="evidence" value="ECO:0007669"/>
    <property type="project" value="UniProtKB-KW"/>
</dbReference>
<feature type="region of interest" description="Disordered" evidence="4">
    <location>
        <begin position="199"/>
        <end position="431"/>
    </location>
</feature>
<dbReference type="Gene3D" id="3.90.1720.30">
    <property type="entry name" value="PPPDE domains"/>
    <property type="match status" value="1"/>
</dbReference>
<feature type="compositionally biased region" description="Polar residues" evidence="4">
    <location>
        <begin position="413"/>
        <end position="426"/>
    </location>
</feature>
<dbReference type="SMART" id="SM01179">
    <property type="entry name" value="DUF862"/>
    <property type="match status" value="1"/>
</dbReference>
<proteinExistence type="inferred from homology"/>
<comment type="similarity">
    <text evidence="1">Belongs to the DeSI family.</text>
</comment>
<feature type="compositionally biased region" description="Pro residues" evidence="4">
    <location>
        <begin position="171"/>
        <end position="183"/>
    </location>
</feature>
<feature type="compositionally biased region" description="Polar residues" evidence="4">
    <location>
        <begin position="150"/>
        <end position="161"/>
    </location>
</feature>
<dbReference type="GO" id="GO:0101005">
    <property type="term" value="F:deubiquitinase activity"/>
    <property type="evidence" value="ECO:0007669"/>
    <property type="project" value="TreeGrafter"/>
</dbReference>
<accession>A0A7R8W5F8</accession>
<reference evidence="5" key="1">
    <citation type="submission" date="2020-11" db="EMBL/GenBank/DDBJ databases">
        <authorList>
            <person name="Tran Van P."/>
        </authorList>
    </citation>
    <scope>NUCLEOTIDE SEQUENCE</scope>
</reference>
<dbReference type="PANTHER" id="PTHR12378">
    <property type="entry name" value="DESUMOYLATING ISOPEPTIDASE"/>
    <property type="match status" value="1"/>
</dbReference>
<evidence type="ECO:0000256" key="2">
    <source>
        <dbReference type="ARBA" id="ARBA00022670"/>
    </source>
</evidence>
<dbReference type="InterPro" id="IPR042266">
    <property type="entry name" value="PPPDE_sf"/>
</dbReference>
<organism evidence="5">
    <name type="scientific">Cyprideis torosa</name>
    <dbReference type="NCBI Taxonomy" id="163714"/>
    <lineage>
        <taxon>Eukaryota</taxon>
        <taxon>Metazoa</taxon>
        <taxon>Ecdysozoa</taxon>
        <taxon>Arthropoda</taxon>
        <taxon>Crustacea</taxon>
        <taxon>Oligostraca</taxon>
        <taxon>Ostracoda</taxon>
        <taxon>Podocopa</taxon>
        <taxon>Podocopida</taxon>
        <taxon>Cytherocopina</taxon>
        <taxon>Cytheroidea</taxon>
        <taxon>Cytherideidae</taxon>
        <taxon>Cyprideis</taxon>
    </lineage>
</organism>
<name>A0A7R8W5F8_9CRUS</name>
<evidence type="ECO:0000256" key="1">
    <source>
        <dbReference type="ARBA" id="ARBA00008140"/>
    </source>
</evidence>
<dbReference type="AlphaFoldDB" id="A0A7R8W5F8"/>
<keyword evidence="2" id="KW-0645">Protease</keyword>
<dbReference type="Pfam" id="PF05903">
    <property type="entry name" value="Peptidase_C97"/>
    <property type="match status" value="1"/>
</dbReference>
<keyword evidence="3" id="KW-0378">Hydrolase</keyword>
<feature type="compositionally biased region" description="Polar residues" evidence="4">
    <location>
        <begin position="74"/>
        <end position="102"/>
    </location>
</feature>
<dbReference type="InterPro" id="IPR008580">
    <property type="entry name" value="PPPDE_dom"/>
</dbReference>
<feature type="compositionally biased region" description="Polar residues" evidence="4">
    <location>
        <begin position="690"/>
        <end position="705"/>
    </location>
</feature>
<dbReference type="PANTHER" id="PTHR12378:SF80">
    <property type="entry name" value="IP06716P-RELATED"/>
    <property type="match status" value="1"/>
</dbReference>
<feature type="region of interest" description="Disordered" evidence="4">
    <location>
        <begin position="64"/>
        <end position="126"/>
    </location>
</feature>
<evidence type="ECO:0000313" key="5">
    <source>
        <dbReference type="EMBL" id="CAD7225208.1"/>
    </source>
</evidence>
<feature type="region of interest" description="Disordered" evidence="4">
    <location>
        <begin position="150"/>
        <end position="186"/>
    </location>
</feature>
<dbReference type="GO" id="GO:0016579">
    <property type="term" value="P:protein deubiquitination"/>
    <property type="evidence" value="ECO:0007669"/>
    <property type="project" value="TreeGrafter"/>
</dbReference>
<feature type="region of interest" description="Disordered" evidence="4">
    <location>
        <begin position="684"/>
        <end position="705"/>
    </location>
</feature>
<evidence type="ECO:0000256" key="4">
    <source>
        <dbReference type="SAM" id="MobiDB-lite"/>
    </source>
</evidence>
<dbReference type="EMBL" id="OB660524">
    <property type="protein sequence ID" value="CAD7225208.1"/>
    <property type="molecule type" value="Genomic_DNA"/>
</dbReference>